<gene>
    <name evidence="2" type="ORF">J3D65DRAFT_622485</name>
</gene>
<sequence length="190" mass="21103">MASTQCRVRWCALAAYTHTCRHSICMYACMHIYHTTPEPLLASRDSPLLLLLLPLYDRPSTSACTHAHTIASVRHVRANASETGQAQPAGRQAGTTPRHHVCVCMSRAQSAQHMAYAAGAADGKANRSERKSINGKSHAQGVVRAAPRSWPPIASRRRISKRRCAYLLICTARFGRWIEIVLVIFHFLVF</sequence>
<reference evidence="2 3" key="1">
    <citation type="submission" date="2024-04" db="EMBL/GenBank/DDBJ databases">
        <title>Phyllosticta paracitricarpa is synonymous to the EU quarantine fungus P. citricarpa based on phylogenomic analyses.</title>
        <authorList>
            <consortium name="Lawrence Berkeley National Laboratory"/>
            <person name="Van ingen-buijs V.A."/>
            <person name="Van westerhoven A.C."/>
            <person name="Haridas S."/>
            <person name="Skiadas P."/>
            <person name="Martin F."/>
            <person name="Groenewald J.Z."/>
            <person name="Crous P.W."/>
            <person name="Seidl M.F."/>
        </authorList>
    </citation>
    <scope>NUCLEOTIDE SEQUENCE [LARGE SCALE GENOMIC DNA]</scope>
    <source>
        <strain evidence="2 3">CPC 17464</strain>
    </source>
</reference>
<accession>A0ABR1LTT7</accession>
<dbReference type="GeneID" id="92032981"/>
<name>A0ABR1LTT7_9PEZI</name>
<keyword evidence="3" id="KW-1185">Reference proteome</keyword>
<dbReference type="Proteomes" id="UP001360953">
    <property type="component" value="Unassembled WGS sequence"/>
</dbReference>
<proteinExistence type="predicted"/>
<evidence type="ECO:0000256" key="1">
    <source>
        <dbReference type="SAM" id="Phobius"/>
    </source>
</evidence>
<keyword evidence="1" id="KW-0472">Membrane</keyword>
<dbReference type="RefSeq" id="XP_066656274.1">
    <property type="nucleotide sequence ID" value="XM_066800075.1"/>
</dbReference>
<evidence type="ECO:0000313" key="3">
    <source>
        <dbReference type="Proteomes" id="UP001360953"/>
    </source>
</evidence>
<feature type="transmembrane region" description="Helical" evidence="1">
    <location>
        <begin position="165"/>
        <end position="189"/>
    </location>
</feature>
<evidence type="ECO:0000313" key="2">
    <source>
        <dbReference type="EMBL" id="KAK7538587.1"/>
    </source>
</evidence>
<organism evidence="2 3">
    <name type="scientific">Phyllosticta citribraziliensis</name>
    <dbReference type="NCBI Taxonomy" id="989973"/>
    <lineage>
        <taxon>Eukaryota</taxon>
        <taxon>Fungi</taxon>
        <taxon>Dikarya</taxon>
        <taxon>Ascomycota</taxon>
        <taxon>Pezizomycotina</taxon>
        <taxon>Dothideomycetes</taxon>
        <taxon>Dothideomycetes incertae sedis</taxon>
        <taxon>Botryosphaeriales</taxon>
        <taxon>Phyllostictaceae</taxon>
        <taxon>Phyllosticta</taxon>
    </lineage>
</organism>
<protein>
    <submittedName>
        <fullName evidence="2">Uncharacterized protein</fullName>
    </submittedName>
</protein>
<dbReference type="EMBL" id="JBBPEH010000005">
    <property type="protein sequence ID" value="KAK7538587.1"/>
    <property type="molecule type" value="Genomic_DNA"/>
</dbReference>
<keyword evidence="1" id="KW-1133">Transmembrane helix</keyword>
<comment type="caution">
    <text evidence="2">The sequence shown here is derived from an EMBL/GenBank/DDBJ whole genome shotgun (WGS) entry which is preliminary data.</text>
</comment>
<keyword evidence="1" id="KW-0812">Transmembrane</keyword>